<accession>A0A5M6CUG5</accession>
<organism evidence="1 2">
    <name type="scientific">Roseiconus nitratireducens</name>
    <dbReference type="NCBI Taxonomy" id="2605748"/>
    <lineage>
        <taxon>Bacteria</taxon>
        <taxon>Pseudomonadati</taxon>
        <taxon>Planctomycetota</taxon>
        <taxon>Planctomycetia</taxon>
        <taxon>Pirellulales</taxon>
        <taxon>Pirellulaceae</taxon>
        <taxon>Roseiconus</taxon>
    </lineage>
</organism>
<dbReference type="RefSeq" id="WP_150079781.1">
    <property type="nucleotide sequence ID" value="NZ_VWOX01000029.1"/>
</dbReference>
<keyword evidence="2" id="KW-1185">Reference proteome</keyword>
<protein>
    <submittedName>
        <fullName evidence="1">Uncharacterized protein</fullName>
    </submittedName>
</protein>
<reference evidence="1 2" key="1">
    <citation type="submission" date="2019-08" db="EMBL/GenBank/DDBJ databases">
        <authorList>
            <person name="Dhanesh K."/>
            <person name="Kumar G."/>
            <person name="Sasikala C."/>
            <person name="Venkata Ramana C."/>
        </authorList>
    </citation>
    <scope>NUCLEOTIDE SEQUENCE [LARGE SCALE GENOMIC DNA]</scope>
    <source>
        <strain evidence="1 2">JC645</strain>
    </source>
</reference>
<proteinExistence type="predicted"/>
<name>A0A5M6CUG5_9BACT</name>
<sequence>MNQIKNLLSKVWGKESADFTVGRHEIDEVIVVRVRGSVEKHADQFVSPTVSIPLVSTLALFWEKAGLNRDDALSLLREAITEAMDDKVNEDSAIQSRIDDVQEAISTVRKELIDRLPKMKRSGRLVTKDLDVAVTPVGFADEVAA</sequence>
<dbReference type="EMBL" id="VWOX01000029">
    <property type="protein sequence ID" value="KAA5538586.1"/>
    <property type="molecule type" value="Genomic_DNA"/>
</dbReference>
<evidence type="ECO:0000313" key="2">
    <source>
        <dbReference type="Proteomes" id="UP000324479"/>
    </source>
</evidence>
<evidence type="ECO:0000313" key="1">
    <source>
        <dbReference type="EMBL" id="KAA5538586.1"/>
    </source>
</evidence>
<dbReference type="Proteomes" id="UP000324479">
    <property type="component" value="Unassembled WGS sequence"/>
</dbReference>
<dbReference type="AlphaFoldDB" id="A0A5M6CUG5"/>
<gene>
    <name evidence="1" type="ORF">FYK55_27245</name>
</gene>
<comment type="caution">
    <text evidence="1">The sequence shown here is derived from an EMBL/GenBank/DDBJ whole genome shotgun (WGS) entry which is preliminary data.</text>
</comment>